<evidence type="ECO:0000313" key="2">
    <source>
        <dbReference type="Proteomes" id="UP000681075"/>
    </source>
</evidence>
<comment type="caution">
    <text evidence="1">The sequence shown here is derived from an EMBL/GenBank/DDBJ whole genome shotgun (WGS) entry which is preliminary data.</text>
</comment>
<keyword evidence="2" id="KW-1185">Reference proteome</keyword>
<dbReference type="EMBL" id="BOPV01000001">
    <property type="protein sequence ID" value="GIL39075.1"/>
    <property type="molecule type" value="Genomic_DNA"/>
</dbReference>
<evidence type="ECO:0000313" key="1">
    <source>
        <dbReference type="EMBL" id="GIL39075.1"/>
    </source>
</evidence>
<dbReference type="RefSeq" id="WP_420242174.1">
    <property type="nucleotide sequence ID" value="NZ_BOPV01000001.1"/>
</dbReference>
<dbReference type="Proteomes" id="UP000681075">
    <property type="component" value="Unassembled WGS sequence"/>
</dbReference>
<accession>A0A8S8XCR4</accession>
<sequence>MRERFQAEGVKIDSNYFAMGADSEQRLNAFAEQQYGAVAEAIYQGRNLCSRGRQGVIDALWGAQDMRKLNELAQLFQLPADSAAESFFAWKGVVYLQFEKGEKNGVLGELQKWLETERRVAEASMMDPAAKRALNELVSAFSTMASELEKRMVRYRTAFDGMFVQRNDHQAFSAFLADASSYFQSIGISVAKLGHLSDVWQRTLKRRSAKLLNTKDKSDLVRNMLGQMAA</sequence>
<reference evidence="1" key="1">
    <citation type="submission" date="2021-02" db="EMBL/GenBank/DDBJ databases">
        <title>Genome sequence of Rhodospirillales sp. strain TMPK1 isolated from soil.</title>
        <authorList>
            <person name="Nakai R."/>
            <person name="Kusada H."/>
            <person name="Tamaki H."/>
        </authorList>
    </citation>
    <scope>NUCLEOTIDE SEQUENCE</scope>
    <source>
        <strain evidence="1">TMPK1</strain>
    </source>
</reference>
<name>A0A8S8XCR4_9PROT</name>
<proteinExistence type="predicted"/>
<protein>
    <submittedName>
        <fullName evidence="1">Uncharacterized protein</fullName>
    </submittedName>
</protein>
<gene>
    <name evidence="1" type="ORF">TMPK1_13120</name>
</gene>
<dbReference type="AlphaFoldDB" id="A0A8S8XCR4"/>
<organism evidence="1 2">
    <name type="scientific">Roseiterribacter gracilis</name>
    <dbReference type="NCBI Taxonomy" id="2812848"/>
    <lineage>
        <taxon>Bacteria</taxon>
        <taxon>Pseudomonadati</taxon>
        <taxon>Pseudomonadota</taxon>
        <taxon>Alphaproteobacteria</taxon>
        <taxon>Rhodospirillales</taxon>
        <taxon>Roseiterribacteraceae</taxon>
        <taxon>Roseiterribacter</taxon>
    </lineage>
</organism>